<reference evidence="2" key="2">
    <citation type="submission" date="2015-01" db="EMBL/GenBank/DDBJ databases">
        <title>Evolutionary Origins and Diversification of the Mycorrhizal Mutualists.</title>
        <authorList>
            <consortium name="DOE Joint Genome Institute"/>
            <consortium name="Mycorrhizal Genomics Consortium"/>
            <person name="Kohler A."/>
            <person name="Kuo A."/>
            <person name="Nagy L.G."/>
            <person name="Floudas D."/>
            <person name="Copeland A."/>
            <person name="Barry K.W."/>
            <person name="Cichocki N."/>
            <person name="Veneault-Fourrey C."/>
            <person name="LaButti K."/>
            <person name="Lindquist E.A."/>
            <person name="Lipzen A."/>
            <person name="Lundell T."/>
            <person name="Morin E."/>
            <person name="Murat C."/>
            <person name="Riley R."/>
            <person name="Ohm R."/>
            <person name="Sun H."/>
            <person name="Tunlid A."/>
            <person name="Henrissat B."/>
            <person name="Grigoriev I.V."/>
            <person name="Hibbett D.S."/>
            <person name="Martin F."/>
        </authorList>
    </citation>
    <scope>NUCLEOTIDE SEQUENCE [LARGE SCALE GENOMIC DNA]</scope>
    <source>
        <strain evidence="2">UH-Slu-Lm8-n1</strain>
    </source>
</reference>
<reference evidence="1 2" key="1">
    <citation type="submission" date="2014-04" db="EMBL/GenBank/DDBJ databases">
        <authorList>
            <consortium name="DOE Joint Genome Institute"/>
            <person name="Kuo A."/>
            <person name="Ruytinx J."/>
            <person name="Rineau F."/>
            <person name="Colpaert J."/>
            <person name="Kohler A."/>
            <person name="Nagy L.G."/>
            <person name="Floudas D."/>
            <person name="Copeland A."/>
            <person name="Barry K.W."/>
            <person name="Cichocki N."/>
            <person name="Veneault-Fourrey C."/>
            <person name="LaButti K."/>
            <person name="Lindquist E.A."/>
            <person name="Lipzen A."/>
            <person name="Lundell T."/>
            <person name="Morin E."/>
            <person name="Murat C."/>
            <person name="Sun H."/>
            <person name="Tunlid A."/>
            <person name="Henrissat B."/>
            <person name="Grigoriev I.V."/>
            <person name="Hibbett D.S."/>
            <person name="Martin F."/>
            <person name="Nordberg H.P."/>
            <person name="Cantor M.N."/>
            <person name="Hua S.X."/>
        </authorList>
    </citation>
    <scope>NUCLEOTIDE SEQUENCE [LARGE SCALE GENOMIC DNA]</scope>
    <source>
        <strain evidence="1 2">UH-Slu-Lm8-n1</strain>
    </source>
</reference>
<dbReference type="EMBL" id="KN835153">
    <property type="protein sequence ID" value="KIK46868.1"/>
    <property type="molecule type" value="Genomic_DNA"/>
</dbReference>
<name>A0A0D0BV36_9AGAM</name>
<dbReference type="InParanoid" id="A0A0D0BV36"/>
<dbReference type="AlphaFoldDB" id="A0A0D0BV36"/>
<sequence>MRMALPHNKLTLQSTSSSNWIRPNNLFCTAHSLNAFTSVIQQPDSIPLVLIISPYYIL</sequence>
<evidence type="ECO:0000313" key="1">
    <source>
        <dbReference type="EMBL" id="KIK46868.1"/>
    </source>
</evidence>
<dbReference type="Proteomes" id="UP000054485">
    <property type="component" value="Unassembled WGS sequence"/>
</dbReference>
<dbReference type="HOGENOM" id="CLU_2980640_0_0_1"/>
<protein>
    <submittedName>
        <fullName evidence="1">Uncharacterized protein</fullName>
    </submittedName>
</protein>
<gene>
    <name evidence="1" type="ORF">CY34DRAFT_75186</name>
</gene>
<keyword evidence="2" id="KW-1185">Reference proteome</keyword>
<evidence type="ECO:0000313" key="2">
    <source>
        <dbReference type="Proteomes" id="UP000054485"/>
    </source>
</evidence>
<organism evidence="1 2">
    <name type="scientific">Suillus luteus UH-Slu-Lm8-n1</name>
    <dbReference type="NCBI Taxonomy" id="930992"/>
    <lineage>
        <taxon>Eukaryota</taxon>
        <taxon>Fungi</taxon>
        <taxon>Dikarya</taxon>
        <taxon>Basidiomycota</taxon>
        <taxon>Agaricomycotina</taxon>
        <taxon>Agaricomycetes</taxon>
        <taxon>Agaricomycetidae</taxon>
        <taxon>Boletales</taxon>
        <taxon>Suillineae</taxon>
        <taxon>Suillaceae</taxon>
        <taxon>Suillus</taxon>
    </lineage>
</organism>
<accession>A0A0D0BV36</accession>
<proteinExistence type="predicted"/>